<dbReference type="PANTHER" id="PTHR43798:SF31">
    <property type="entry name" value="AB HYDROLASE SUPERFAMILY PROTEIN YCLE"/>
    <property type="match status" value="1"/>
</dbReference>
<dbReference type="RefSeq" id="WP_169654891.1">
    <property type="nucleotide sequence ID" value="NZ_JABANE010000005.1"/>
</dbReference>
<dbReference type="PANTHER" id="PTHR43798">
    <property type="entry name" value="MONOACYLGLYCEROL LIPASE"/>
    <property type="match status" value="1"/>
</dbReference>
<feature type="domain" description="AB hydrolase-1" evidence="2">
    <location>
        <begin position="22"/>
        <end position="249"/>
    </location>
</feature>
<dbReference type="InterPro" id="IPR000073">
    <property type="entry name" value="AB_hydrolase_1"/>
</dbReference>
<evidence type="ECO:0000313" key="4">
    <source>
        <dbReference type="Proteomes" id="UP000576082"/>
    </source>
</evidence>
<dbReference type="InterPro" id="IPR029058">
    <property type="entry name" value="AB_hydrolase_fold"/>
</dbReference>
<gene>
    <name evidence="3" type="ORF">HHU12_03065</name>
</gene>
<keyword evidence="1 3" id="KW-0378">Hydrolase</keyword>
<dbReference type="GO" id="GO:0016787">
    <property type="term" value="F:hydrolase activity"/>
    <property type="evidence" value="ECO:0007669"/>
    <property type="project" value="UniProtKB-KW"/>
</dbReference>
<proteinExistence type="predicted"/>
<name>A0A7X9P0U3_9BACT</name>
<evidence type="ECO:0000313" key="3">
    <source>
        <dbReference type="EMBL" id="NME66937.1"/>
    </source>
</evidence>
<dbReference type="EMBL" id="JABANE010000005">
    <property type="protein sequence ID" value="NME66937.1"/>
    <property type="molecule type" value="Genomic_DNA"/>
</dbReference>
<evidence type="ECO:0000259" key="2">
    <source>
        <dbReference type="Pfam" id="PF00561"/>
    </source>
</evidence>
<organism evidence="3 4">
    <name type="scientific">Flammeovirga aprica JL-4</name>
    <dbReference type="NCBI Taxonomy" id="694437"/>
    <lineage>
        <taxon>Bacteria</taxon>
        <taxon>Pseudomonadati</taxon>
        <taxon>Bacteroidota</taxon>
        <taxon>Cytophagia</taxon>
        <taxon>Cytophagales</taxon>
        <taxon>Flammeovirgaceae</taxon>
        <taxon>Flammeovirga</taxon>
    </lineage>
</organism>
<dbReference type="Gene3D" id="3.40.50.1820">
    <property type="entry name" value="alpha/beta hydrolase"/>
    <property type="match status" value="1"/>
</dbReference>
<protein>
    <submittedName>
        <fullName evidence="3">Alpha/beta hydrolase</fullName>
    </submittedName>
</protein>
<dbReference type="SUPFAM" id="SSF53474">
    <property type="entry name" value="alpha/beta-Hydrolases"/>
    <property type="match status" value="1"/>
</dbReference>
<dbReference type="Proteomes" id="UP000576082">
    <property type="component" value="Unassembled WGS sequence"/>
</dbReference>
<sequence>MAYINVNNQQLYYEDHGDKNAPVLLFMHGFLMSSEMFASQVEFFSSYRVITFDARTFGKTKWDGEPFTLYDTVSDCMALLDHLGIEKVILAGMSQGGYAALRVALRFPSRVQGLILISTSAHVDADEVKAGYREVRDTWAEYGLVPQLQENLMTGIIGPKEGNECHWDKWTPSWQGRTANEIFHAMNNLIDRDDILPFLPEIKCPSLIIHGDQDFGVAFEMGEYLYNNLPNAVGFIKVEGGAHGTIMTHAETVNGDLLYHLENHLLPELEKQD</sequence>
<accession>A0A7X9P0U3</accession>
<dbReference type="AlphaFoldDB" id="A0A7X9P0U3"/>
<dbReference type="Pfam" id="PF00561">
    <property type="entry name" value="Abhydrolase_1"/>
    <property type="match status" value="1"/>
</dbReference>
<comment type="caution">
    <text evidence="3">The sequence shown here is derived from an EMBL/GenBank/DDBJ whole genome shotgun (WGS) entry which is preliminary data.</text>
</comment>
<dbReference type="InterPro" id="IPR050266">
    <property type="entry name" value="AB_hydrolase_sf"/>
</dbReference>
<keyword evidence="4" id="KW-1185">Reference proteome</keyword>
<dbReference type="GO" id="GO:0016020">
    <property type="term" value="C:membrane"/>
    <property type="evidence" value="ECO:0007669"/>
    <property type="project" value="TreeGrafter"/>
</dbReference>
<dbReference type="PRINTS" id="PR00111">
    <property type="entry name" value="ABHYDROLASE"/>
</dbReference>
<reference evidence="3 4" key="1">
    <citation type="submission" date="2020-04" db="EMBL/GenBank/DDBJ databases">
        <title>Flammeovirga sp. SR4, a novel species isolated from seawater.</title>
        <authorList>
            <person name="Wang X."/>
        </authorList>
    </citation>
    <scope>NUCLEOTIDE SEQUENCE [LARGE SCALE GENOMIC DNA]</scope>
    <source>
        <strain evidence="3 4">ATCC 23126</strain>
    </source>
</reference>
<evidence type="ECO:0000256" key="1">
    <source>
        <dbReference type="ARBA" id="ARBA00022801"/>
    </source>
</evidence>